<evidence type="ECO:0000313" key="2">
    <source>
        <dbReference type="EMBL" id="SDO47471.1"/>
    </source>
</evidence>
<protein>
    <submittedName>
        <fullName evidence="2">Uncharacterized protein</fullName>
    </submittedName>
</protein>
<dbReference type="RefSeq" id="WP_176959664.1">
    <property type="nucleotide sequence ID" value="NZ_FNIX01000002.1"/>
</dbReference>
<proteinExistence type="predicted"/>
<name>A0A1H0JVN5_9PSEU</name>
<organism evidence="2 3">
    <name type="scientific">Lentzea jiangxiensis</name>
    <dbReference type="NCBI Taxonomy" id="641025"/>
    <lineage>
        <taxon>Bacteria</taxon>
        <taxon>Bacillati</taxon>
        <taxon>Actinomycetota</taxon>
        <taxon>Actinomycetes</taxon>
        <taxon>Pseudonocardiales</taxon>
        <taxon>Pseudonocardiaceae</taxon>
        <taxon>Lentzea</taxon>
    </lineage>
</organism>
<keyword evidence="3" id="KW-1185">Reference proteome</keyword>
<evidence type="ECO:0000313" key="3">
    <source>
        <dbReference type="Proteomes" id="UP000199691"/>
    </source>
</evidence>
<dbReference type="AlphaFoldDB" id="A0A1H0JVN5"/>
<reference evidence="3" key="1">
    <citation type="submission" date="2016-10" db="EMBL/GenBank/DDBJ databases">
        <authorList>
            <person name="Varghese N."/>
            <person name="Submissions S."/>
        </authorList>
    </citation>
    <scope>NUCLEOTIDE SEQUENCE [LARGE SCALE GENOMIC DNA]</scope>
    <source>
        <strain evidence="3">CGMCC 4.6609</strain>
    </source>
</reference>
<gene>
    <name evidence="2" type="ORF">SAMN05421507_102647</name>
</gene>
<evidence type="ECO:0000256" key="1">
    <source>
        <dbReference type="SAM" id="MobiDB-lite"/>
    </source>
</evidence>
<accession>A0A1H0JVN5</accession>
<feature type="region of interest" description="Disordered" evidence="1">
    <location>
        <begin position="1"/>
        <end position="25"/>
    </location>
</feature>
<dbReference type="Proteomes" id="UP000199691">
    <property type="component" value="Unassembled WGS sequence"/>
</dbReference>
<sequence length="46" mass="4960">MNDKKIGRIPASGGRRVHGSATRNDTTRMTVGLGRDVTLRAVPAIR</sequence>
<dbReference type="EMBL" id="FNIX01000002">
    <property type="protein sequence ID" value="SDO47471.1"/>
    <property type="molecule type" value="Genomic_DNA"/>
</dbReference>